<protein>
    <submittedName>
        <fullName evidence="2">Reverse transcriptase domain</fullName>
    </submittedName>
</protein>
<keyword evidence="2" id="KW-0695">RNA-directed DNA polymerase</keyword>
<keyword evidence="2" id="KW-0808">Transferase</keyword>
<evidence type="ECO:0000313" key="3">
    <source>
        <dbReference type="Proteomes" id="UP000325440"/>
    </source>
</evidence>
<dbReference type="Proteomes" id="UP000325440">
    <property type="component" value="Unassembled WGS sequence"/>
</dbReference>
<dbReference type="PROSITE" id="PS50878">
    <property type="entry name" value="RT_POL"/>
    <property type="match status" value="1"/>
</dbReference>
<dbReference type="GO" id="GO:0003964">
    <property type="term" value="F:RNA-directed DNA polymerase activity"/>
    <property type="evidence" value="ECO:0007669"/>
    <property type="project" value="UniProtKB-KW"/>
</dbReference>
<proteinExistence type="predicted"/>
<keyword evidence="2" id="KW-0548">Nucleotidyltransferase</keyword>
<accession>A0A5E4N532</accession>
<gene>
    <name evidence="2" type="ORF">CINCED_3A020861</name>
</gene>
<evidence type="ECO:0000259" key="1">
    <source>
        <dbReference type="PROSITE" id="PS50878"/>
    </source>
</evidence>
<dbReference type="Pfam" id="PF00078">
    <property type="entry name" value="RVT_1"/>
    <property type="match status" value="1"/>
</dbReference>
<sequence length="613" mass="71206">MKGISSNFIEVIELTELTSDHIPVLLMFSFNVIHKQRKMLLTNKKTDWDIFKANLDETLTLSVRLRTPIEIDSTVEQLTNNIVKAAKVATPIIPTEMKNVTFKSYVCGLFATDNTDYSLWKATRHMKRPRVQVPPIRKEDGTWARSEQEKAEIYARHLERVFLPNAIDSELDIVQCPQLSTTRKKIKNFTPLEVAKVIDDSLNPKKAPGYDEISPKILKELPKKAIIHLTHIYNAILRMEYIPEQWKRAQVIMLLKPGKPPEDVTSYRPISLLPSLSKLLEKLLLKRLKPIIEEKHLIPDHQFGFRNKHSTIDQVYRVTNVISKALEEKDYCCGVFLHVAHAFDKVWHKGFLIKLREQLPNTWCALLESYLTDRHFRVIHEEAVTEWKNILPGVPQGSVLGPIFYLLYTADIPNNDNNDTVTIAMFVDDTAILSTNVGKLRLMTIPILLNQTLIPQKDSAIYLGMHLDSRLNWKHHVRQKKIQIKEKMRKLYWLVGPHSELTIENKRLLYVAIIKPIWTYGIQLWGCASKSNIDIIQRCQNIALRTITAAYRFERNDAIHRDMMLPTIAEEIQKFARKHERRLEDHINPMAIQLLDNSKDIRCLKRLKPYNLV</sequence>
<keyword evidence="3" id="KW-1185">Reference proteome</keyword>
<organism evidence="2 3">
    <name type="scientific">Cinara cedri</name>
    <dbReference type="NCBI Taxonomy" id="506608"/>
    <lineage>
        <taxon>Eukaryota</taxon>
        <taxon>Metazoa</taxon>
        <taxon>Ecdysozoa</taxon>
        <taxon>Arthropoda</taxon>
        <taxon>Hexapoda</taxon>
        <taxon>Insecta</taxon>
        <taxon>Pterygota</taxon>
        <taxon>Neoptera</taxon>
        <taxon>Paraneoptera</taxon>
        <taxon>Hemiptera</taxon>
        <taxon>Sternorrhyncha</taxon>
        <taxon>Aphidomorpha</taxon>
        <taxon>Aphidoidea</taxon>
        <taxon>Aphididae</taxon>
        <taxon>Lachninae</taxon>
        <taxon>Cinara</taxon>
    </lineage>
</organism>
<reference evidence="2 3" key="1">
    <citation type="submission" date="2019-08" db="EMBL/GenBank/DDBJ databases">
        <authorList>
            <person name="Alioto T."/>
            <person name="Alioto T."/>
            <person name="Gomez Garrido J."/>
        </authorList>
    </citation>
    <scope>NUCLEOTIDE SEQUENCE [LARGE SCALE GENOMIC DNA]</scope>
</reference>
<dbReference type="PANTHER" id="PTHR19446">
    <property type="entry name" value="REVERSE TRANSCRIPTASES"/>
    <property type="match status" value="1"/>
</dbReference>
<feature type="domain" description="Reverse transcriptase" evidence="1">
    <location>
        <begin position="235"/>
        <end position="495"/>
    </location>
</feature>
<name>A0A5E4N532_9HEMI</name>
<dbReference type="OrthoDB" id="6622136at2759"/>
<dbReference type="SUPFAM" id="SSF56672">
    <property type="entry name" value="DNA/RNA polymerases"/>
    <property type="match status" value="1"/>
</dbReference>
<dbReference type="InterPro" id="IPR000477">
    <property type="entry name" value="RT_dom"/>
</dbReference>
<evidence type="ECO:0000313" key="2">
    <source>
        <dbReference type="EMBL" id="VVC39812.1"/>
    </source>
</evidence>
<dbReference type="InterPro" id="IPR043502">
    <property type="entry name" value="DNA/RNA_pol_sf"/>
</dbReference>
<dbReference type="AlphaFoldDB" id="A0A5E4N532"/>
<dbReference type="EMBL" id="CABPRJ010001897">
    <property type="protein sequence ID" value="VVC39812.1"/>
    <property type="molecule type" value="Genomic_DNA"/>
</dbReference>